<feature type="transmembrane region" description="Helical" evidence="1">
    <location>
        <begin position="47"/>
        <end position="71"/>
    </location>
</feature>
<evidence type="ECO:0000313" key="2">
    <source>
        <dbReference type="EMBL" id="ASV75953.1"/>
    </source>
</evidence>
<dbReference type="NCBIfam" id="NF037959">
    <property type="entry name" value="MFS_SpdSyn"/>
    <property type="match status" value="1"/>
</dbReference>
<evidence type="ECO:0000256" key="1">
    <source>
        <dbReference type="SAM" id="Phobius"/>
    </source>
</evidence>
<keyword evidence="1" id="KW-0812">Transmembrane</keyword>
<reference evidence="2 3" key="1">
    <citation type="journal article" name="Front. Microbiol.">
        <title>Sugar Metabolism of the First Thermophilic Planctomycete Thermogutta terrifontis: Comparative Genomic and Transcriptomic Approaches.</title>
        <authorList>
            <person name="Elcheninov A.G."/>
            <person name="Menzel P."/>
            <person name="Gudbergsdottir S.R."/>
            <person name="Slesarev A.I."/>
            <person name="Kadnikov V.V."/>
            <person name="Krogh A."/>
            <person name="Bonch-Osmolovskaya E.A."/>
            <person name="Peng X."/>
            <person name="Kublanov I.V."/>
        </authorList>
    </citation>
    <scope>NUCLEOTIDE SEQUENCE [LARGE SCALE GENOMIC DNA]</scope>
    <source>
        <strain evidence="2 3">R1</strain>
    </source>
</reference>
<sequence length="206" mass="21400">MGLEILGGRILSPDFGSGVFVWGSVIGVFLLSLSTGYLIGGWASSRWPLLGVLAGVILAAALSIVPVALWYPEISGWFAALEWNERYGALAAATALFFLPSTLLGMVSPYCIRLMTTSVEKSGASAGTLYAISTVGSFLGCIHTAFYLILSLGIRHCLFLGAGVLAALGLLVAVVAVVGSPRGNAAFTAPPSSAVKRVEPPELVKR</sequence>
<feature type="transmembrane region" description="Helical" evidence="1">
    <location>
        <begin position="158"/>
        <end position="178"/>
    </location>
</feature>
<feature type="transmembrane region" description="Helical" evidence="1">
    <location>
        <begin position="128"/>
        <end position="152"/>
    </location>
</feature>
<keyword evidence="1" id="KW-0472">Membrane</keyword>
<feature type="transmembrane region" description="Helical" evidence="1">
    <location>
        <begin position="87"/>
        <end position="107"/>
    </location>
</feature>
<keyword evidence="3" id="KW-1185">Reference proteome</keyword>
<keyword evidence="1" id="KW-1133">Transmembrane helix</keyword>
<accession>A0A286RJ20</accession>
<name>A0A286RJ20_9BACT</name>
<organism evidence="2 3">
    <name type="scientific">Thermogutta terrifontis</name>
    <dbReference type="NCBI Taxonomy" id="1331910"/>
    <lineage>
        <taxon>Bacteria</taxon>
        <taxon>Pseudomonadati</taxon>
        <taxon>Planctomycetota</taxon>
        <taxon>Planctomycetia</taxon>
        <taxon>Pirellulales</taxon>
        <taxon>Thermoguttaceae</taxon>
        <taxon>Thermogutta</taxon>
    </lineage>
</organism>
<dbReference type="KEGG" id="ttf:THTE_3351"/>
<gene>
    <name evidence="2" type="ORF">THTE_3351</name>
</gene>
<dbReference type="EMBL" id="CP018477">
    <property type="protein sequence ID" value="ASV75953.1"/>
    <property type="molecule type" value="Genomic_DNA"/>
</dbReference>
<dbReference type="AlphaFoldDB" id="A0A286RJ20"/>
<proteinExistence type="predicted"/>
<feature type="transmembrane region" description="Helical" evidence="1">
    <location>
        <begin position="20"/>
        <end position="40"/>
    </location>
</feature>
<evidence type="ECO:0000313" key="3">
    <source>
        <dbReference type="Proteomes" id="UP000215086"/>
    </source>
</evidence>
<protein>
    <submittedName>
        <fullName evidence="2">Uncharacterized protein</fullName>
    </submittedName>
</protein>
<dbReference type="Proteomes" id="UP000215086">
    <property type="component" value="Chromosome"/>
</dbReference>